<dbReference type="AlphaFoldDB" id="A0A5J4QFK4"/>
<proteinExistence type="predicted"/>
<dbReference type="EMBL" id="SNRY01003705">
    <property type="protein sequence ID" value="KAA6320029.1"/>
    <property type="molecule type" value="Genomic_DNA"/>
</dbReference>
<name>A0A5J4QFK4_9ZZZZ</name>
<comment type="caution">
    <text evidence="1">The sequence shown here is derived from an EMBL/GenBank/DDBJ whole genome shotgun (WGS) entry which is preliminary data.</text>
</comment>
<protein>
    <submittedName>
        <fullName evidence="1">Uncharacterized protein</fullName>
    </submittedName>
</protein>
<organism evidence="1">
    <name type="scientific">termite gut metagenome</name>
    <dbReference type="NCBI Taxonomy" id="433724"/>
    <lineage>
        <taxon>unclassified sequences</taxon>
        <taxon>metagenomes</taxon>
        <taxon>organismal metagenomes</taxon>
    </lineage>
</organism>
<reference evidence="1" key="1">
    <citation type="submission" date="2019-03" db="EMBL/GenBank/DDBJ databases">
        <title>Single cell metagenomics reveals metabolic interactions within the superorganism composed of flagellate Streblomastix strix and complex community of Bacteroidetes bacteria on its surface.</title>
        <authorList>
            <person name="Treitli S.C."/>
            <person name="Kolisko M."/>
            <person name="Husnik F."/>
            <person name="Keeling P."/>
            <person name="Hampl V."/>
        </authorList>
    </citation>
    <scope>NUCLEOTIDE SEQUENCE</scope>
    <source>
        <strain evidence="1">STM</strain>
    </source>
</reference>
<gene>
    <name evidence="1" type="ORF">EZS27_030145</name>
</gene>
<accession>A0A5J4QFK4</accession>
<evidence type="ECO:0000313" key="1">
    <source>
        <dbReference type="EMBL" id="KAA6320029.1"/>
    </source>
</evidence>
<sequence>MNEETGYRRFAWKTDEDKDYMPERSCDTIAECREEASRWIQTTYLSKEGAPTSVFVAELTEVDVKPCILSAIDDIITRIDEELACESDELYGDMQWMNAINEKDKETFTHRVTCLFEAWAKETGNYPKGIYKKVKEEEYKLY</sequence>